<sequence length="31" mass="3763">MACLELKNFYSMRQGRVLAVWFETFLYFGLK</sequence>
<name>A0AAX2H1U9_9PSED</name>
<protein>
    <submittedName>
        <fullName evidence="1">Uncharacterized protein</fullName>
    </submittedName>
</protein>
<evidence type="ECO:0000313" key="1">
    <source>
        <dbReference type="EMBL" id="SOB49345.1"/>
    </source>
</evidence>
<dbReference type="Proteomes" id="UP000219564">
    <property type="component" value="Unassembled WGS sequence"/>
</dbReference>
<proteinExistence type="predicted"/>
<dbReference type="EMBL" id="OBKZ01000004">
    <property type="protein sequence ID" value="SOB49345.1"/>
    <property type="molecule type" value="Genomic_DNA"/>
</dbReference>
<dbReference type="AlphaFoldDB" id="A0AAX2H1U9"/>
<organism evidence="1 2">
    <name type="scientific">Pseudomonas lundensis</name>
    <dbReference type="NCBI Taxonomy" id="86185"/>
    <lineage>
        <taxon>Bacteria</taxon>
        <taxon>Pseudomonadati</taxon>
        <taxon>Pseudomonadota</taxon>
        <taxon>Gammaproteobacteria</taxon>
        <taxon>Pseudomonadales</taxon>
        <taxon>Pseudomonadaceae</taxon>
        <taxon>Pseudomonas</taxon>
    </lineage>
</organism>
<gene>
    <name evidence="1" type="ORF">PLUA15_120057</name>
</gene>
<evidence type="ECO:0000313" key="2">
    <source>
        <dbReference type="Proteomes" id="UP000219564"/>
    </source>
</evidence>
<comment type="caution">
    <text evidence="1">The sequence shown here is derived from an EMBL/GenBank/DDBJ whole genome shotgun (WGS) entry which is preliminary data.</text>
</comment>
<accession>A0AAX2H1U9</accession>
<reference evidence="1 2" key="1">
    <citation type="submission" date="2017-08" db="EMBL/GenBank/DDBJ databases">
        <authorList>
            <person name="Chaillou S."/>
        </authorList>
    </citation>
    <scope>NUCLEOTIDE SEQUENCE [LARGE SCALE GENOMIC DNA]</scope>
    <source>
        <strain evidence="1 2">MFPA15A1205</strain>
    </source>
</reference>